<dbReference type="InterPro" id="IPR011257">
    <property type="entry name" value="DNA_glycosylase"/>
</dbReference>
<evidence type="ECO:0000256" key="5">
    <source>
        <dbReference type="ARBA" id="ARBA00023204"/>
    </source>
</evidence>
<dbReference type="EMBL" id="FUYN01000002">
    <property type="protein sequence ID" value="SKB39398.1"/>
    <property type="molecule type" value="Genomic_DNA"/>
</dbReference>
<reference evidence="12" key="1">
    <citation type="submission" date="2017-02" db="EMBL/GenBank/DDBJ databases">
        <authorList>
            <person name="Varghese N."/>
            <person name="Submissions S."/>
        </authorList>
    </citation>
    <scope>NUCLEOTIDE SEQUENCE [LARGE SCALE GENOMIC DNA]</scope>
    <source>
        <strain evidence="12">ATCC 35199</strain>
    </source>
</reference>
<feature type="domain" description="HhH-GPD" evidence="10">
    <location>
        <begin position="122"/>
        <end position="286"/>
    </location>
</feature>
<keyword evidence="7" id="KW-0511">Multifunctional enzyme</keyword>
<evidence type="ECO:0000256" key="1">
    <source>
        <dbReference type="ARBA" id="ARBA00010679"/>
    </source>
</evidence>
<comment type="catalytic activity">
    <reaction evidence="9">
        <text>2'-deoxyribonucleotide-(2'-deoxyribose 5'-phosphate)-2'-deoxyribonucleotide-DNA = a 3'-end 2'-deoxyribonucleotide-(2,3-dehydro-2,3-deoxyribose 5'-phosphate)-DNA + a 5'-end 5'-phospho-2'-deoxyribonucleoside-DNA + H(+)</text>
        <dbReference type="Rhea" id="RHEA:66592"/>
        <dbReference type="Rhea" id="RHEA-COMP:13180"/>
        <dbReference type="Rhea" id="RHEA-COMP:16897"/>
        <dbReference type="Rhea" id="RHEA-COMP:17067"/>
        <dbReference type="ChEBI" id="CHEBI:15378"/>
        <dbReference type="ChEBI" id="CHEBI:136412"/>
        <dbReference type="ChEBI" id="CHEBI:157695"/>
        <dbReference type="ChEBI" id="CHEBI:167181"/>
        <dbReference type="EC" id="4.2.99.18"/>
    </reaction>
</comment>
<dbReference type="Gene3D" id="3.30.310.260">
    <property type="match status" value="1"/>
</dbReference>
<keyword evidence="8" id="KW-0326">Glycosidase</keyword>
<dbReference type="RefSeq" id="WP_079589135.1">
    <property type="nucleotide sequence ID" value="NZ_FUYN01000002.1"/>
</dbReference>
<dbReference type="GO" id="GO:0006289">
    <property type="term" value="P:nucleotide-excision repair"/>
    <property type="evidence" value="ECO:0007669"/>
    <property type="project" value="InterPro"/>
</dbReference>
<dbReference type="GO" id="GO:0006284">
    <property type="term" value="P:base-excision repair"/>
    <property type="evidence" value="ECO:0007669"/>
    <property type="project" value="InterPro"/>
</dbReference>
<evidence type="ECO:0000256" key="4">
    <source>
        <dbReference type="ARBA" id="ARBA00022801"/>
    </source>
</evidence>
<evidence type="ECO:0000256" key="3">
    <source>
        <dbReference type="ARBA" id="ARBA00022763"/>
    </source>
</evidence>
<dbReference type="EC" id="4.2.99.18" evidence="2"/>
<organism evidence="11 12">
    <name type="scientific">Acetoanaerobium noterae</name>
    <dbReference type="NCBI Taxonomy" id="745369"/>
    <lineage>
        <taxon>Bacteria</taxon>
        <taxon>Bacillati</taxon>
        <taxon>Bacillota</taxon>
        <taxon>Clostridia</taxon>
        <taxon>Peptostreptococcales</taxon>
        <taxon>Filifactoraceae</taxon>
        <taxon>Acetoanaerobium</taxon>
    </lineage>
</organism>
<dbReference type="Proteomes" id="UP000243406">
    <property type="component" value="Unassembled WGS sequence"/>
</dbReference>
<dbReference type="GO" id="GO:0140078">
    <property type="term" value="F:class I DNA-(apurinic or apyrimidinic site) endonuclease activity"/>
    <property type="evidence" value="ECO:0007669"/>
    <property type="project" value="UniProtKB-EC"/>
</dbReference>
<evidence type="ECO:0000256" key="7">
    <source>
        <dbReference type="ARBA" id="ARBA00023268"/>
    </source>
</evidence>
<dbReference type="CDD" id="cd00056">
    <property type="entry name" value="ENDO3c"/>
    <property type="match status" value="1"/>
</dbReference>
<keyword evidence="4" id="KW-0378">Hydrolase</keyword>
<dbReference type="GO" id="GO:0003684">
    <property type="term" value="F:damaged DNA binding"/>
    <property type="evidence" value="ECO:0007669"/>
    <property type="project" value="InterPro"/>
</dbReference>
<name>A0A1T5AWM9_9FIRM</name>
<proteinExistence type="inferred from homology"/>
<dbReference type="AlphaFoldDB" id="A0A1T5AWM9"/>
<dbReference type="InterPro" id="IPR012904">
    <property type="entry name" value="OGG_N"/>
</dbReference>
<dbReference type="Pfam" id="PF07934">
    <property type="entry name" value="OGG_N"/>
    <property type="match status" value="1"/>
</dbReference>
<dbReference type="Gene3D" id="1.10.340.30">
    <property type="entry name" value="Hypothetical protein, domain 2"/>
    <property type="match status" value="1"/>
</dbReference>
<dbReference type="SUPFAM" id="SSF48150">
    <property type="entry name" value="DNA-glycosylase"/>
    <property type="match status" value="1"/>
</dbReference>
<gene>
    <name evidence="11" type="ORF">SAMN02745120_1235</name>
</gene>
<keyword evidence="5" id="KW-0234">DNA repair</keyword>
<evidence type="ECO:0000256" key="2">
    <source>
        <dbReference type="ARBA" id="ARBA00012720"/>
    </source>
</evidence>
<dbReference type="Gene3D" id="1.10.1670.10">
    <property type="entry name" value="Helix-hairpin-Helix base-excision DNA repair enzymes (C-terminal)"/>
    <property type="match status" value="1"/>
</dbReference>
<dbReference type="PANTHER" id="PTHR10242">
    <property type="entry name" value="8-OXOGUANINE DNA GLYCOSYLASE"/>
    <property type="match status" value="1"/>
</dbReference>
<dbReference type="PANTHER" id="PTHR10242:SF2">
    <property type="entry name" value="N-GLYCOSYLASE_DNA LYASE"/>
    <property type="match status" value="1"/>
</dbReference>
<evidence type="ECO:0000256" key="9">
    <source>
        <dbReference type="ARBA" id="ARBA00044632"/>
    </source>
</evidence>
<evidence type="ECO:0000313" key="11">
    <source>
        <dbReference type="EMBL" id="SKB39398.1"/>
    </source>
</evidence>
<evidence type="ECO:0000256" key="6">
    <source>
        <dbReference type="ARBA" id="ARBA00023239"/>
    </source>
</evidence>
<keyword evidence="6 11" id="KW-0456">Lyase</keyword>
<dbReference type="InterPro" id="IPR003265">
    <property type="entry name" value="HhH-GPD_domain"/>
</dbReference>
<keyword evidence="3" id="KW-0227">DNA damage</keyword>
<dbReference type="GO" id="GO:0008534">
    <property type="term" value="F:oxidized purine nucleobase lesion DNA N-glycosylase activity"/>
    <property type="evidence" value="ECO:0007669"/>
    <property type="project" value="InterPro"/>
</dbReference>
<protein>
    <recommendedName>
        <fullName evidence="2">DNA-(apurinic or apyrimidinic site) lyase</fullName>
        <ecNumber evidence="2">4.2.99.18</ecNumber>
    </recommendedName>
</protein>
<dbReference type="SMART" id="SM00478">
    <property type="entry name" value="ENDO3c"/>
    <property type="match status" value="1"/>
</dbReference>
<sequence>MKLYQENNKVIIDKIKDFEPKHIFECGQCFRWDKEEDGSYTGVANGKILNVKLEGDTLILDNTNLDDYHKIWHNYFDMDRDYSAIKAELAKMDEHLYNATIFGQGMRILNQDTFEIVISFIISARNAIPMIKRSVAFLSKALGEEIGEYRGKKYYAFPTPKALSSCDEQVLIDSKVAFRKGYIRDASYIQHSLQMDMYKLRNLPTDMARKELMTIPGVGPKVSDCILLFGLSKYDVFPVDVWVQRVMHEFYIEKEMKDLKKIREFGIDMFKDKSGIAQQYLFYYAREKGIGRK</sequence>
<dbReference type="SUPFAM" id="SSF55945">
    <property type="entry name" value="TATA-box binding protein-like"/>
    <property type="match status" value="1"/>
</dbReference>
<dbReference type="OrthoDB" id="9798522at2"/>
<comment type="similarity">
    <text evidence="1">Belongs to the type-1 OGG1 family.</text>
</comment>
<dbReference type="InterPro" id="IPR052054">
    <property type="entry name" value="Oxidative_DNA_repair_enzyme"/>
</dbReference>
<accession>A0A1T5AWM9</accession>
<evidence type="ECO:0000313" key="12">
    <source>
        <dbReference type="Proteomes" id="UP000243406"/>
    </source>
</evidence>
<evidence type="ECO:0000256" key="8">
    <source>
        <dbReference type="ARBA" id="ARBA00023295"/>
    </source>
</evidence>
<dbReference type="InterPro" id="IPR023170">
    <property type="entry name" value="HhH_base_excis_C"/>
</dbReference>
<evidence type="ECO:0000259" key="10">
    <source>
        <dbReference type="SMART" id="SM00478"/>
    </source>
</evidence>
<keyword evidence="12" id="KW-1185">Reference proteome</keyword>